<feature type="compositionally biased region" description="Basic residues" evidence="1">
    <location>
        <begin position="57"/>
        <end position="71"/>
    </location>
</feature>
<dbReference type="GO" id="GO:0032259">
    <property type="term" value="P:methylation"/>
    <property type="evidence" value="ECO:0007669"/>
    <property type="project" value="InterPro"/>
</dbReference>
<dbReference type="PANTHER" id="PTHR39444:SF3">
    <property type="entry name" value="SITE-SPECIFIC DNA-METHYLTRANSFERASE (ADENINE-SPECIFIC)"/>
    <property type="match status" value="1"/>
</dbReference>
<proteinExistence type="predicted"/>
<dbReference type="EMBL" id="HBHK01013090">
    <property type="protein sequence ID" value="CAD9683863.1"/>
    <property type="molecule type" value="Transcribed_RNA"/>
</dbReference>
<evidence type="ECO:0000313" key="2">
    <source>
        <dbReference type="EMBL" id="CAD9683863.1"/>
    </source>
</evidence>
<organism evidence="2">
    <name type="scientific">Mucochytrium quahogii</name>
    <dbReference type="NCBI Taxonomy" id="96639"/>
    <lineage>
        <taxon>Eukaryota</taxon>
        <taxon>Sar</taxon>
        <taxon>Stramenopiles</taxon>
        <taxon>Bigyra</taxon>
        <taxon>Labyrinthulomycetes</taxon>
        <taxon>Thraustochytrida</taxon>
        <taxon>Thraustochytriidae</taxon>
        <taxon>Mucochytrium</taxon>
    </lineage>
</organism>
<dbReference type="AlphaFoldDB" id="A0A7S2RXW0"/>
<dbReference type="InterPro" id="IPR029063">
    <property type="entry name" value="SAM-dependent_MTases_sf"/>
</dbReference>
<dbReference type="PROSITE" id="PS00092">
    <property type="entry name" value="N6_MTASE"/>
    <property type="match status" value="1"/>
</dbReference>
<sequence>MMSDAVEHVKEGEEARDGTQTVAASDQCKDDVGAENVSSTKAGGAGGDGGKEETKLTGRKRKRRRQNKQNKKNMAARLKEIKQAEEAEAKEEKKIASEEEEENEDVGLKVLQEALEQIGKKKGTLSDWLNEKHRFCWNELRAAWPKIPKKNKRRLIQKDKDLVKESHVMAEHPFMTESDDHCETDPKAYGDIVCALKRLAAKLKKPFKDLAIYDPYFCNGAVVKNLASHGFRNVYNKNEDFYAMKEYPPHDVVVTNPPYSSDHVERLLQFVEKNKKPAFLLMPKYIHEKPFFSGKRFTFVVPSKRYVYWTPKGLRPKEKRQNHASTLGIRTSPFISFWYVTQGLPYKELRGLYKKNTLCNYLNYDDLSAKFDKRDDE</sequence>
<reference evidence="2" key="1">
    <citation type="submission" date="2021-01" db="EMBL/GenBank/DDBJ databases">
        <authorList>
            <person name="Corre E."/>
            <person name="Pelletier E."/>
            <person name="Niang G."/>
            <person name="Scheremetjew M."/>
            <person name="Finn R."/>
            <person name="Kale V."/>
            <person name="Holt S."/>
            <person name="Cochrane G."/>
            <person name="Meng A."/>
            <person name="Brown T."/>
            <person name="Cohen L."/>
        </authorList>
    </citation>
    <scope>NUCLEOTIDE SEQUENCE</scope>
    <source>
        <strain evidence="2">NY070348D</strain>
    </source>
</reference>
<protein>
    <submittedName>
        <fullName evidence="2">Uncharacterized protein</fullName>
    </submittedName>
</protein>
<name>A0A7S2RXW0_9STRA</name>
<feature type="compositionally biased region" description="Basic and acidic residues" evidence="1">
    <location>
        <begin position="1"/>
        <end position="17"/>
    </location>
</feature>
<feature type="region of interest" description="Disordered" evidence="1">
    <location>
        <begin position="1"/>
        <end position="85"/>
    </location>
</feature>
<accession>A0A7S2RXW0</accession>
<dbReference type="PANTHER" id="PTHR39444">
    <property type="entry name" value="SITE-SPECIFIC DNA-METHYLTRANSFERASE (ADENINE-SPECIFIC)"/>
    <property type="match status" value="1"/>
</dbReference>
<evidence type="ECO:0000256" key="1">
    <source>
        <dbReference type="SAM" id="MobiDB-lite"/>
    </source>
</evidence>
<dbReference type="GO" id="GO:0008168">
    <property type="term" value="F:methyltransferase activity"/>
    <property type="evidence" value="ECO:0007669"/>
    <property type="project" value="InterPro"/>
</dbReference>
<gene>
    <name evidence="2" type="ORF">QSP1433_LOCUS8224</name>
</gene>
<dbReference type="SUPFAM" id="SSF53335">
    <property type="entry name" value="S-adenosyl-L-methionine-dependent methyltransferases"/>
    <property type="match status" value="1"/>
</dbReference>
<dbReference type="GO" id="GO:0003676">
    <property type="term" value="F:nucleic acid binding"/>
    <property type="evidence" value="ECO:0007669"/>
    <property type="project" value="InterPro"/>
</dbReference>
<dbReference type="InterPro" id="IPR002052">
    <property type="entry name" value="DNA_methylase_N6_adenine_CS"/>
</dbReference>